<keyword evidence="6 8" id="KW-1133">Transmembrane helix</keyword>
<keyword evidence="5 8" id="KW-0812">Transmembrane</keyword>
<keyword evidence="4" id="KW-1003">Cell membrane</keyword>
<feature type="transmembrane region" description="Helical" evidence="8">
    <location>
        <begin position="13"/>
        <end position="31"/>
    </location>
</feature>
<comment type="similarity">
    <text evidence="2">Belongs to the autoinducer-2 exporter (AI-2E) (TC 2.A.86) family.</text>
</comment>
<dbReference type="AlphaFoldDB" id="K2G899"/>
<dbReference type="GO" id="GO:0005886">
    <property type="term" value="C:plasma membrane"/>
    <property type="evidence" value="ECO:0007669"/>
    <property type="project" value="UniProtKB-SubCell"/>
</dbReference>
<reference evidence="9" key="1">
    <citation type="journal article" date="2012" name="Science">
        <title>Fermentation, hydrogen, and sulfur metabolism in multiple uncultivated bacterial phyla.</title>
        <authorList>
            <person name="Wrighton K.C."/>
            <person name="Thomas B.C."/>
            <person name="Sharon I."/>
            <person name="Miller C.S."/>
            <person name="Castelle C.J."/>
            <person name="VerBerkmoes N.C."/>
            <person name="Wilkins M.J."/>
            <person name="Hettich R.L."/>
            <person name="Lipton M.S."/>
            <person name="Williams K.H."/>
            <person name="Long P.E."/>
            <person name="Banfield J.F."/>
        </authorList>
    </citation>
    <scope>NUCLEOTIDE SEQUENCE [LARGE SCALE GENOMIC DNA]</scope>
</reference>
<comment type="caution">
    <text evidence="9">The sequence shown here is derived from an EMBL/GenBank/DDBJ whole genome shotgun (WGS) entry which is preliminary data.</text>
</comment>
<organism evidence="9">
    <name type="scientific">uncultured bacterium</name>
    <name type="common">gcode 4</name>
    <dbReference type="NCBI Taxonomy" id="1234023"/>
    <lineage>
        <taxon>Bacteria</taxon>
        <taxon>environmental samples</taxon>
    </lineage>
</organism>
<dbReference type="EMBL" id="AMFJ01000837">
    <property type="protein sequence ID" value="EKE26339.1"/>
    <property type="molecule type" value="Genomic_DNA"/>
</dbReference>
<evidence type="ECO:0000256" key="1">
    <source>
        <dbReference type="ARBA" id="ARBA00004651"/>
    </source>
</evidence>
<feature type="transmembrane region" description="Helical" evidence="8">
    <location>
        <begin position="264"/>
        <end position="283"/>
    </location>
</feature>
<protein>
    <recommendedName>
        <fullName evidence="10">Permease</fullName>
    </recommendedName>
</protein>
<evidence type="ECO:0000256" key="6">
    <source>
        <dbReference type="ARBA" id="ARBA00022989"/>
    </source>
</evidence>
<sequence length="373" mass="45250">MWNIFEKNNYKEFTIKVLIFFWIIWILFFLFQVRDIILIFIFAIFLNILFSPFLDKLNKKKIPDWLWIIIIYLLLLFVIFILFAAIIPIFAEQIGKLSNSWFDYFNALQENYKKDWIYWLWLPSFVINNFWWFLSEFDFLNVLDYLKNNFLSIWNFFTKNFSNFIVNWLGIVSSITWIVFKFVLTFIFAFFIVLERKDVKSFFYRILPENLSKYLKKEENKITDVLNLWLRWQILLSVAIFLLTFTWLNVIRLFWVHINLWETFSLWLIAGLMEFIPYVWPFLALLPALAIAWSLWLKALIIVFVLYIVIQQTENNFLVPYIMSKAVKLSPFAVLFWMAIWASLFGILWILVAVPVISIIQIFLNDYFKSGKK</sequence>
<evidence type="ECO:0008006" key="10">
    <source>
        <dbReference type="Google" id="ProtNLM"/>
    </source>
</evidence>
<feature type="transmembrane region" description="Helical" evidence="8">
    <location>
        <begin position="36"/>
        <end position="54"/>
    </location>
</feature>
<dbReference type="PANTHER" id="PTHR21716:SF53">
    <property type="entry name" value="PERMEASE PERM-RELATED"/>
    <property type="match status" value="1"/>
</dbReference>
<comment type="subcellular location">
    <subcellularLocation>
        <location evidence="1">Cell membrane</location>
        <topology evidence="1">Multi-pass membrane protein</topology>
    </subcellularLocation>
</comment>
<feature type="transmembrane region" description="Helical" evidence="8">
    <location>
        <begin position="234"/>
        <end position="258"/>
    </location>
</feature>
<keyword evidence="7 8" id="KW-0472">Membrane</keyword>
<name>K2G899_9BACT</name>
<dbReference type="PANTHER" id="PTHR21716">
    <property type="entry name" value="TRANSMEMBRANE PROTEIN"/>
    <property type="match status" value="1"/>
</dbReference>
<gene>
    <name evidence="9" type="ORF">ACD_4C00321G0001</name>
</gene>
<dbReference type="GO" id="GO:0055085">
    <property type="term" value="P:transmembrane transport"/>
    <property type="evidence" value="ECO:0007669"/>
    <property type="project" value="TreeGrafter"/>
</dbReference>
<evidence type="ECO:0000256" key="7">
    <source>
        <dbReference type="ARBA" id="ARBA00023136"/>
    </source>
</evidence>
<evidence type="ECO:0000256" key="4">
    <source>
        <dbReference type="ARBA" id="ARBA00022475"/>
    </source>
</evidence>
<evidence type="ECO:0000256" key="2">
    <source>
        <dbReference type="ARBA" id="ARBA00009773"/>
    </source>
</evidence>
<dbReference type="Pfam" id="PF01594">
    <property type="entry name" value="AI-2E_transport"/>
    <property type="match status" value="1"/>
</dbReference>
<feature type="transmembrane region" description="Helical" evidence="8">
    <location>
        <begin position="290"/>
        <end position="310"/>
    </location>
</feature>
<evidence type="ECO:0000256" key="5">
    <source>
        <dbReference type="ARBA" id="ARBA00022692"/>
    </source>
</evidence>
<evidence type="ECO:0000256" key="3">
    <source>
        <dbReference type="ARBA" id="ARBA00022448"/>
    </source>
</evidence>
<evidence type="ECO:0000313" key="9">
    <source>
        <dbReference type="EMBL" id="EKE26339.1"/>
    </source>
</evidence>
<accession>K2G899</accession>
<dbReference type="InterPro" id="IPR002549">
    <property type="entry name" value="AI-2E-like"/>
</dbReference>
<keyword evidence="3" id="KW-0813">Transport</keyword>
<proteinExistence type="inferred from homology"/>
<evidence type="ECO:0000256" key="8">
    <source>
        <dbReference type="SAM" id="Phobius"/>
    </source>
</evidence>
<feature type="transmembrane region" description="Helical" evidence="8">
    <location>
        <begin position="165"/>
        <end position="194"/>
    </location>
</feature>
<feature type="transmembrane region" description="Helical" evidence="8">
    <location>
        <begin position="334"/>
        <end position="364"/>
    </location>
</feature>
<feature type="transmembrane region" description="Helical" evidence="8">
    <location>
        <begin position="66"/>
        <end position="91"/>
    </location>
</feature>
<feature type="transmembrane region" description="Helical" evidence="8">
    <location>
        <begin position="116"/>
        <end position="134"/>
    </location>
</feature>